<evidence type="ECO:0000256" key="2">
    <source>
        <dbReference type="ARBA" id="ARBA00022475"/>
    </source>
</evidence>
<comment type="subcellular location">
    <subcellularLocation>
        <location evidence="1">Cell membrane</location>
        <topology evidence="1">Multi-pass membrane protein</topology>
    </subcellularLocation>
</comment>
<dbReference type="RefSeq" id="WP_309308534.1">
    <property type="nucleotide sequence ID" value="NZ_CP133594.1"/>
</dbReference>
<organism evidence="7 8">
    <name type="scientific">Methanolobus mangrovi</name>
    <dbReference type="NCBI Taxonomy" id="3072977"/>
    <lineage>
        <taxon>Archaea</taxon>
        <taxon>Methanobacteriati</taxon>
        <taxon>Methanobacteriota</taxon>
        <taxon>Stenosarchaea group</taxon>
        <taxon>Methanomicrobia</taxon>
        <taxon>Methanosarcinales</taxon>
        <taxon>Methanosarcinaceae</taxon>
        <taxon>Methanolobus</taxon>
    </lineage>
</organism>
<dbReference type="KEGG" id="mmav:RE476_01540"/>
<dbReference type="GeneID" id="84228783"/>
<name>A0AA51UFY5_9EURY</name>
<dbReference type="PANTHER" id="PTHR30213">
    <property type="entry name" value="INNER MEMBRANE PROTEIN YHJD"/>
    <property type="match status" value="1"/>
</dbReference>
<protein>
    <submittedName>
        <fullName evidence="7">YihY/virulence factor BrkB family protein</fullName>
    </submittedName>
</protein>
<keyword evidence="3 6" id="KW-0812">Transmembrane</keyword>
<feature type="transmembrane region" description="Helical" evidence="6">
    <location>
        <begin position="91"/>
        <end position="109"/>
    </location>
</feature>
<keyword evidence="5 6" id="KW-0472">Membrane</keyword>
<dbReference type="PIRSF" id="PIRSF035875">
    <property type="entry name" value="RNase_BN"/>
    <property type="match status" value="1"/>
</dbReference>
<evidence type="ECO:0000256" key="5">
    <source>
        <dbReference type="ARBA" id="ARBA00023136"/>
    </source>
</evidence>
<keyword evidence="2" id="KW-1003">Cell membrane</keyword>
<evidence type="ECO:0000256" key="4">
    <source>
        <dbReference type="ARBA" id="ARBA00022989"/>
    </source>
</evidence>
<dbReference type="GO" id="GO:0005886">
    <property type="term" value="C:plasma membrane"/>
    <property type="evidence" value="ECO:0007669"/>
    <property type="project" value="UniProtKB-SubCell"/>
</dbReference>
<evidence type="ECO:0000256" key="6">
    <source>
        <dbReference type="SAM" id="Phobius"/>
    </source>
</evidence>
<gene>
    <name evidence="7" type="ORF">RE476_01540</name>
</gene>
<keyword evidence="8" id="KW-1185">Reference proteome</keyword>
<dbReference type="PANTHER" id="PTHR30213:SF1">
    <property type="entry name" value="INNER MEMBRANE PROTEIN YHJD"/>
    <property type="match status" value="1"/>
</dbReference>
<evidence type="ECO:0000256" key="3">
    <source>
        <dbReference type="ARBA" id="ARBA00022692"/>
    </source>
</evidence>
<evidence type="ECO:0000256" key="1">
    <source>
        <dbReference type="ARBA" id="ARBA00004651"/>
    </source>
</evidence>
<evidence type="ECO:0000313" key="7">
    <source>
        <dbReference type="EMBL" id="WMW22529.1"/>
    </source>
</evidence>
<dbReference type="Pfam" id="PF03631">
    <property type="entry name" value="Virul_fac_BrkB"/>
    <property type="match status" value="1"/>
</dbReference>
<feature type="transmembrane region" description="Helical" evidence="6">
    <location>
        <begin position="181"/>
        <end position="198"/>
    </location>
</feature>
<proteinExistence type="predicted"/>
<dbReference type="AlphaFoldDB" id="A0AA51UFY5"/>
<accession>A0AA51UFY5</accession>
<dbReference type="InterPro" id="IPR017039">
    <property type="entry name" value="Virul_fac_BrkB"/>
</dbReference>
<evidence type="ECO:0000313" key="8">
    <source>
        <dbReference type="Proteomes" id="UP001183006"/>
    </source>
</evidence>
<reference evidence="7" key="1">
    <citation type="submission" date="2023-08" db="EMBL/GenBank/DDBJ databases">
        <title>Methanolobus mangrovi sp. nov. and Methanolobus sediminis sp. nov, two novel methylotrophic methanogens isolated from mangrove sediments in China.</title>
        <authorList>
            <person name="Zhou J."/>
        </authorList>
    </citation>
    <scope>NUCLEOTIDE SEQUENCE</scope>
    <source>
        <strain evidence="7">FTZ2</strain>
    </source>
</reference>
<feature type="transmembrane region" description="Helical" evidence="6">
    <location>
        <begin position="241"/>
        <end position="264"/>
    </location>
</feature>
<keyword evidence="4 6" id="KW-1133">Transmembrane helix</keyword>
<dbReference type="Proteomes" id="UP001183006">
    <property type="component" value="Chromosome"/>
</dbReference>
<feature type="transmembrane region" description="Helical" evidence="6">
    <location>
        <begin position="137"/>
        <end position="161"/>
    </location>
</feature>
<feature type="transmembrane region" description="Helical" evidence="6">
    <location>
        <begin position="210"/>
        <end position="235"/>
    </location>
</feature>
<feature type="transmembrane region" description="Helical" evidence="6">
    <location>
        <begin position="28"/>
        <end position="51"/>
    </location>
</feature>
<sequence length="277" mass="31043">MISGYIGLFRKTLDKWIEDDGITNSAALSFHALIGLPALLLFALFIGSIFLKQQIIEAAIITDVSLLADDLSMQALNMLFTQLSISSSPGFGIILSFLIYLWSAGNIFLQLQKMINKMWGLRISNRSWLHQFVRKRVSALVAALAFGMLVAMSTVFELVFFVISDNLESVLSISTGAVKYASFWINFATLIVLFIYLFRVLPEANIDLKYVFTGSLLTVILLTVGKYLIGIYLAYSNITTVYGTIGSILIIFLWIYMSSIFVTFMAEFIGVYSEYDH</sequence>
<dbReference type="EMBL" id="CP133594">
    <property type="protein sequence ID" value="WMW22529.1"/>
    <property type="molecule type" value="Genomic_DNA"/>
</dbReference>